<keyword evidence="2" id="KW-1185">Reference proteome</keyword>
<reference evidence="1 2" key="1">
    <citation type="journal article" date="2023" name="Insect Mol. Biol.">
        <title>Genome sequencing provides insights into the evolution of gene families encoding plant cell wall-degrading enzymes in longhorned beetles.</title>
        <authorList>
            <person name="Shin N.R."/>
            <person name="Okamura Y."/>
            <person name="Kirsch R."/>
            <person name="Pauchet Y."/>
        </authorList>
    </citation>
    <scope>NUCLEOTIDE SEQUENCE [LARGE SCALE GENOMIC DNA]</scope>
    <source>
        <strain evidence="1">EAD_L_NR</strain>
    </source>
</reference>
<accession>A0AAV8VI82</accession>
<evidence type="ECO:0000313" key="2">
    <source>
        <dbReference type="Proteomes" id="UP001159042"/>
    </source>
</evidence>
<proteinExistence type="predicted"/>
<name>A0AAV8VI82_9CUCU</name>
<organism evidence="1 2">
    <name type="scientific">Exocentrus adspersus</name>
    <dbReference type="NCBI Taxonomy" id="1586481"/>
    <lineage>
        <taxon>Eukaryota</taxon>
        <taxon>Metazoa</taxon>
        <taxon>Ecdysozoa</taxon>
        <taxon>Arthropoda</taxon>
        <taxon>Hexapoda</taxon>
        <taxon>Insecta</taxon>
        <taxon>Pterygota</taxon>
        <taxon>Neoptera</taxon>
        <taxon>Endopterygota</taxon>
        <taxon>Coleoptera</taxon>
        <taxon>Polyphaga</taxon>
        <taxon>Cucujiformia</taxon>
        <taxon>Chrysomeloidea</taxon>
        <taxon>Cerambycidae</taxon>
        <taxon>Lamiinae</taxon>
        <taxon>Acanthocinini</taxon>
        <taxon>Exocentrus</taxon>
    </lineage>
</organism>
<protein>
    <submittedName>
        <fullName evidence="1">Uncharacterized protein</fullName>
    </submittedName>
</protein>
<gene>
    <name evidence="1" type="ORF">NQ315_002703</name>
</gene>
<comment type="caution">
    <text evidence="1">The sequence shown here is derived from an EMBL/GenBank/DDBJ whole genome shotgun (WGS) entry which is preliminary data.</text>
</comment>
<evidence type="ECO:0000313" key="1">
    <source>
        <dbReference type="EMBL" id="KAJ8913797.1"/>
    </source>
</evidence>
<sequence>MACVALHNFIQGEEETLPENQRKYCPAGYTDAELPDGTVRPGSWRELAGLKSVRRTGANNSSLSAMNNRNLLRDYVNSAEGSVSWQLNHVLEGAVPSSFCYNP</sequence>
<dbReference type="AlphaFoldDB" id="A0AAV8VI82"/>
<dbReference type="Proteomes" id="UP001159042">
    <property type="component" value="Unassembled WGS sequence"/>
</dbReference>
<dbReference type="EMBL" id="JANEYG010000087">
    <property type="protein sequence ID" value="KAJ8913797.1"/>
    <property type="molecule type" value="Genomic_DNA"/>
</dbReference>